<feature type="signal peptide" evidence="1">
    <location>
        <begin position="1"/>
        <end position="24"/>
    </location>
</feature>
<dbReference type="InterPro" id="IPR021747">
    <property type="entry name" value="DUF3313"/>
</dbReference>
<dbReference type="AlphaFoldDB" id="A0A318IZJ4"/>
<keyword evidence="1" id="KW-0732">Signal</keyword>
<dbReference type="Proteomes" id="UP000248395">
    <property type="component" value="Unassembled WGS sequence"/>
</dbReference>
<gene>
    <name evidence="2" type="ORF">DFR38_12429</name>
</gene>
<evidence type="ECO:0000313" key="2">
    <source>
        <dbReference type="EMBL" id="PXX41706.1"/>
    </source>
</evidence>
<comment type="caution">
    <text evidence="2">The sequence shown here is derived from an EMBL/GenBank/DDBJ whole genome shotgun (WGS) entry which is preliminary data.</text>
</comment>
<keyword evidence="3" id="KW-1185">Reference proteome</keyword>
<accession>A0A318IZJ4</accession>
<dbReference type="EMBL" id="QJKC01000024">
    <property type="protein sequence ID" value="PXX41706.1"/>
    <property type="molecule type" value="Genomic_DNA"/>
</dbReference>
<name>A0A318IZJ4_9NEIS</name>
<dbReference type="Pfam" id="PF11769">
    <property type="entry name" value="DUF3313"/>
    <property type="match status" value="1"/>
</dbReference>
<organism evidence="2 3">
    <name type="scientific">Aquitalea magnusonii</name>
    <dbReference type="NCBI Taxonomy" id="332411"/>
    <lineage>
        <taxon>Bacteria</taxon>
        <taxon>Pseudomonadati</taxon>
        <taxon>Pseudomonadota</taxon>
        <taxon>Betaproteobacteria</taxon>
        <taxon>Neisseriales</taxon>
        <taxon>Chromobacteriaceae</taxon>
        <taxon>Aquitalea</taxon>
    </lineage>
</organism>
<feature type="chain" id="PRO_5016340717" evidence="1">
    <location>
        <begin position="25"/>
        <end position="225"/>
    </location>
</feature>
<protein>
    <submittedName>
        <fullName evidence="2">Uncharacterized protein DUF3313</fullName>
    </submittedName>
</protein>
<evidence type="ECO:0000256" key="1">
    <source>
        <dbReference type="SAM" id="SignalP"/>
    </source>
</evidence>
<dbReference type="RefSeq" id="WP_158527765.1">
    <property type="nucleotide sequence ID" value="NZ_QJKC01000024.1"/>
</dbReference>
<dbReference type="OrthoDB" id="5565234at2"/>
<reference evidence="2 3" key="1">
    <citation type="submission" date="2018-05" db="EMBL/GenBank/DDBJ databases">
        <title>Genomic Encyclopedia of Type Strains, Phase IV (KMG-IV): sequencing the most valuable type-strain genomes for metagenomic binning, comparative biology and taxonomic classification.</title>
        <authorList>
            <person name="Goeker M."/>
        </authorList>
    </citation>
    <scope>NUCLEOTIDE SEQUENCE [LARGE SCALE GENOMIC DNA]</scope>
    <source>
        <strain evidence="2 3">DSM 25134</strain>
    </source>
</reference>
<sequence length="225" mass="24757">MQKPFFRLACAIIALSALSHSALAEENQQHLFNLPPEAFQPNPKVPGQMLYLKPGADLKQYHAVILEPLSFLERQPDGHWQLLVAAEKNKIDHYYRMSMETALRKEKIQVVTAPGPGVARLRVAVTGFQQDKPGLAVSDILPIKAAFNLARFATGTDPYLLKVSTMGQLDDSQDHTLLAGGVNLLENPGSKTKDEAITAELLKKLINSWTAKNARQLARALSPAQ</sequence>
<evidence type="ECO:0000313" key="3">
    <source>
        <dbReference type="Proteomes" id="UP000248395"/>
    </source>
</evidence>
<proteinExistence type="predicted"/>